<dbReference type="CDD" id="cd00207">
    <property type="entry name" value="fer2"/>
    <property type="match status" value="1"/>
</dbReference>
<dbReference type="RefSeq" id="WP_152661310.1">
    <property type="nucleotide sequence ID" value="NZ_CP036422.1"/>
</dbReference>
<evidence type="ECO:0000256" key="2">
    <source>
        <dbReference type="ARBA" id="ARBA00022723"/>
    </source>
</evidence>
<dbReference type="InterPro" id="IPR006058">
    <property type="entry name" value="2Fe2S_fd_BS"/>
</dbReference>
<dbReference type="KEGG" id="halc:EY643_05810"/>
<keyword evidence="8" id="KW-1185">Reference proteome</keyword>
<dbReference type="Proteomes" id="UP000326287">
    <property type="component" value="Chromosome"/>
</dbReference>
<dbReference type="PROSITE" id="PS51085">
    <property type="entry name" value="2FE2S_FER_2"/>
    <property type="match status" value="1"/>
</dbReference>
<dbReference type="AlphaFoldDB" id="A0A5P9NJ08"/>
<organism evidence="7 8">
    <name type="scientific">Halioglobus maricola</name>
    <dbReference type="NCBI Taxonomy" id="2601894"/>
    <lineage>
        <taxon>Bacteria</taxon>
        <taxon>Pseudomonadati</taxon>
        <taxon>Pseudomonadota</taxon>
        <taxon>Gammaproteobacteria</taxon>
        <taxon>Cellvibrionales</taxon>
        <taxon>Halieaceae</taxon>
        <taxon>Halioglobus</taxon>
    </lineage>
</organism>
<proteinExistence type="predicted"/>
<protein>
    <submittedName>
        <fullName evidence="7">(2Fe-2S)-binding protein</fullName>
    </submittedName>
</protein>
<dbReference type="Gene3D" id="1.10.150.120">
    <property type="entry name" value="[2Fe-2S]-binding domain"/>
    <property type="match status" value="1"/>
</dbReference>
<name>A0A5P9NJ08_9GAMM</name>
<evidence type="ECO:0000313" key="8">
    <source>
        <dbReference type="Proteomes" id="UP000326287"/>
    </source>
</evidence>
<sequence>MQLNINGQLHTLDVSPDMPLLWALRDHAGLTGTKFGCGKGLCGACTVHLDGNPIRSCSTPVSAAQGKRVVTIEGLAVDASHPVQRAWKDNNVPQCGYCQSGQIMSAAALLASNAAPSDGDIDAAMSGNICRCGTYPRIRAAIKQAAGELKGDKS</sequence>
<dbReference type="GO" id="GO:0016491">
    <property type="term" value="F:oxidoreductase activity"/>
    <property type="evidence" value="ECO:0007669"/>
    <property type="project" value="UniProtKB-KW"/>
</dbReference>
<evidence type="ECO:0000259" key="6">
    <source>
        <dbReference type="PROSITE" id="PS51085"/>
    </source>
</evidence>
<dbReference type="EMBL" id="CP036422">
    <property type="protein sequence ID" value="QFU75204.1"/>
    <property type="molecule type" value="Genomic_DNA"/>
</dbReference>
<dbReference type="PANTHER" id="PTHR44379:SF2">
    <property type="entry name" value="BLR6218 PROTEIN"/>
    <property type="match status" value="1"/>
</dbReference>
<dbReference type="InterPro" id="IPR012675">
    <property type="entry name" value="Beta-grasp_dom_sf"/>
</dbReference>
<dbReference type="OrthoDB" id="9775084at2"/>
<dbReference type="FunFam" id="3.10.20.30:FF:000020">
    <property type="entry name" value="Xanthine dehydrogenase iron-sulfur subunit"/>
    <property type="match status" value="1"/>
</dbReference>
<dbReference type="SUPFAM" id="SSF54292">
    <property type="entry name" value="2Fe-2S ferredoxin-like"/>
    <property type="match status" value="1"/>
</dbReference>
<dbReference type="GO" id="GO:0051537">
    <property type="term" value="F:2 iron, 2 sulfur cluster binding"/>
    <property type="evidence" value="ECO:0007669"/>
    <property type="project" value="UniProtKB-KW"/>
</dbReference>
<evidence type="ECO:0000256" key="5">
    <source>
        <dbReference type="ARBA" id="ARBA00023014"/>
    </source>
</evidence>
<feature type="domain" description="2Fe-2S ferredoxin-type" evidence="6">
    <location>
        <begin position="1"/>
        <end position="75"/>
    </location>
</feature>
<dbReference type="PROSITE" id="PS00197">
    <property type="entry name" value="2FE2S_FER_1"/>
    <property type="match status" value="1"/>
</dbReference>
<evidence type="ECO:0000256" key="4">
    <source>
        <dbReference type="ARBA" id="ARBA00023004"/>
    </source>
</evidence>
<dbReference type="InterPro" id="IPR001041">
    <property type="entry name" value="2Fe-2S_ferredoxin-type"/>
</dbReference>
<keyword evidence="1" id="KW-0001">2Fe-2S</keyword>
<dbReference type="InterPro" id="IPR051452">
    <property type="entry name" value="Diverse_Oxidoreductases"/>
</dbReference>
<dbReference type="PANTHER" id="PTHR44379">
    <property type="entry name" value="OXIDOREDUCTASE WITH IRON-SULFUR SUBUNIT"/>
    <property type="match status" value="1"/>
</dbReference>
<keyword evidence="5" id="KW-0411">Iron-sulfur</keyword>
<keyword evidence="2" id="KW-0479">Metal-binding</keyword>
<dbReference type="Pfam" id="PF01799">
    <property type="entry name" value="Fer2_2"/>
    <property type="match status" value="1"/>
</dbReference>
<reference evidence="7 8" key="1">
    <citation type="submission" date="2019-02" db="EMBL/GenBank/DDBJ databases">
        <authorList>
            <person name="Li S.-H."/>
        </authorList>
    </citation>
    <scope>NUCLEOTIDE SEQUENCE [LARGE SCALE GENOMIC DNA]</scope>
    <source>
        <strain evidence="7 8">IMCC14385</strain>
    </source>
</reference>
<dbReference type="Gene3D" id="3.10.20.30">
    <property type="match status" value="1"/>
</dbReference>
<dbReference type="InterPro" id="IPR036010">
    <property type="entry name" value="2Fe-2S_ferredoxin-like_sf"/>
</dbReference>
<dbReference type="SUPFAM" id="SSF47741">
    <property type="entry name" value="CO dehydrogenase ISP C-domain like"/>
    <property type="match status" value="1"/>
</dbReference>
<keyword evidence="4" id="KW-0408">Iron</keyword>
<dbReference type="GO" id="GO:0046872">
    <property type="term" value="F:metal ion binding"/>
    <property type="evidence" value="ECO:0007669"/>
    <property type="project" value="UniProtKB-KW"/>
</dbReference>
<evidence type="ECO:0000256" key="3">
    <source>
        <dbReference type="ARBA" id="ARBA00023002"/>
    </source>
</evidence>
<accession>A0A5P9NJ08</accession>
<evidence type="ECO:0000313" key="7">
    <source>
        <dbReference type="EMBL" id="QFU75204.1"/>
    </source>
</evidence>
<dbReference type="Pfam" id="PF00111">
    <property type="entry name" value="Fer2"/>
    <property type="match status" value="1"/>
</dbReference>
<dbReference type="InterPro" id="IPR036884">
    <property type="entry name" value="2Fe-2S-bd_dom_sf"/>
</dbReference>
<gene>
    <name evidence="7" type="ORF">EY643_05810</name>
</gene>
<keyword evidence="3" id="KW-0560">Oxidoreductase</keyword>
<evidence type="ECO:0000256" key="1">
    <source>
        <dbReference type="ARBA" id="ARBA00022714"/>
    </source>
</evidence>
<dbReference type="InterPro" id="IPR002888">
    <property type="entry name" value="2Fe-2S-bd"/>
</dbReference>